<organism evidence="2 3">
    <name type="scientific">Spiroplasma tabanidicola</name>
    <dbReference type="NCBI Taxonomy" id="324079"/>
    <lineage>
        <taxon>Bacteria</taxon>
        <taxon>Bacillati</taxon>
        <taxon>Mycoplasmatota</taxon>
        <taxon>Mollicutes</taxon>
        <taxon>Entomoplasmatales</taxon>
        <taxon>Spiroplasmataceae</taxon>
        <taxon>Spiroplasma</taxon>
    </lineage>
</organism>
<dbReference type="Pfam" id="PF09903">
    <property type="entry name" value="DUF2130"/>
    <property type="match status" value="1"/>
</dbReference>
<sequence>MELDFICPKCGQKITEKDFDNSEQSLKNLNDFLESKKQEYIKELEKKLITQLDAQKKAEITSALAKQNEEFILEKNKLKLEINTLSINNEKMIEKAKNEKDIEITKLKEQINNFDQKLVSDIEKAKALQIQAMQKEKDELNLAISTNKDLISKLEANIKVLEASKKEEILIEKDKLRNEYDLQIKELNNQIMELKEANIQYKVIQNKTKGENFEHDVEAELRKVFPDDVIKKITSQSQKADYLQLVKENNVEVGKIVYEVKNATWSKTWEKKLIEDTAKEGAKYGILIATSFNDQYRGIPFKVSDENQNIFLTDADSFAFVGHIIRTLIKTEARLLEKYSRDDKNEKVESFNKWRDTSFVTVSKVFEDQFKRIEDSENAITNKLNEIRIAREKIFGQWKAVIKNFIEGLNL</sequence>
<keyword evidence="1" id="KW-0175">Coiled coil</keyword>
<gene>
    <name evidence="2" type="ORF">STABA_v1c06790</name>
</gene>
<feature type="coiled-coil region" evidence="1">
    <location>
        <begin position="166"/>
        <end position="207"/>
    </location>
</feature>
<reference evidence="2 3" key="1">
    <citation type="submission" date="2019-11" db="EMBL/GenBank/DDBJ databases">
        <title>Complete genome sequence of Spiroplasma tabanidicola TAUS-1 (DSM 22603).</title>
        <authorList>
            <person name="Huang C.-T."/>
            <person name="Lin Y.-C."/>
            <person name="Kuo C.-H."/>
        </authorList>
    </citation>
    <scope>NUCLEOTIDE SEQUENCE [LARGE SCALE GENOMIC DNA]</scope>
    <source>
        <strain evidence="2 3">TAUS-1</strain>
    </source>
</reference>
<dbReference type="RefSeq" id="WP_156006598.1">
    <property type="nucleotide sequence ID" value="NZ_CP046276.1"/>
</dbReference>
<keyword evidence="3" id="KW-1185">Reference proteome</keyword>
<feature type="coiled-coil region" evidence="1">
    <location>
        <begin position="75"/>
        <end position="117"/>
    </location>
</feature>
<dbReference type="InterPro" id="IPR019219">
    <property type="entry name" value="DUF2130"/>
</dbReference>
<protein>
    <recommendedName>
        <fullName evidence="4">DUF2130 domain-containing protein</fullName>
    </recommendedName>
</protein>
<proteinExistence type="predicted"/>
<dbReference type="Proteomes" id="UP000424468">
    <property type="component" value="Chromosome"/>
</dbReference>
<dbReference type="AlphaFoldDB" id="A0A6I6CCM3"/>
<dbReference type="OrthoDB" id="388108at2"/>
<evidence type="ECO:0008006" key="4">
    <source>
        <dbReference type="Google" id="ProtNLM"/>
    </source>
</evidence>
<dbReference type="EMBL" id="CP046276">
    <property type="protein sequence ID" value="QGS52038.1"/>
    <property type="molecule type" value="Genomic_DNA"/>
</dbReference>
<dbReference type="KEGG" id="stab:STABA_v1c06790"/>
<evidence type="ECO:0000313" key="3">
    <source>
        <dbReference type="Proteomes" id="UP000424468"/>
    </source>
</evidence>
<evidence type="ECO:0000256" key="1">
    <source>
        <dbReference type="SAM" id="Coils"/>
    </source>
</evidence>
<name>A0A6I6CCM3_9MOLU</name>
<evidence type="ECO:0000313" key="2">
    <source>
        <dbReference type="EMBL" id="QGS52038.1"/>
    </source>
</evidence>
<accession>A0A6I6CCM3</accession>